<sequence>MVLLSTESQPTTTRGLEGQTHERKLADAWGKVLSRYPWVWWWTLTLKPFYKRSEVEVFHPAEVDFQGEFWPESTGVKELKPPLLCPAGVKRARIGLKRLTKQVRRLLPYPHKLESFVVSQRQPHSRSLHLHGLSYGEGLEAVDRKALEEWCWHHIGKAQIRLYDPCKGARFYAAKHLFHQDADAFDIAISREVSRLAGSGEGSLQPLIQAAQMDIRQRIYIDLLRLLALR</sequence>
<proteinExistence type="predicted"/>
<comment type="caution">
    <text evidence="1">The sequence shown here is derived from an EMBL/GenBank/DDBJ whole genome shotgun (WGS) entry which is preliminary data.</text>
</comment>
<organism evidence="1">
    <name type="scientific">marine sediment metagenome</name>
    <dbReference type="NCBI Taxonomy" id="412755"/>
    <lineage>
        <taxon>unclassified sequences</taxon>
        <taxon>metagenomes</taxon>
        <taxon>ecological metagenomes</taxon>
    </lineage>
</organism>
<dbReference type="EMBL" id="BARV01000089">
    <property type="protein sequence ID" value="GAH93147.1"/>
    <property type="molecule type" value="Genomic_DNA"/>
</dbReference>
<dbReference type="AlphaFoldDB" id="X1JGL8"/>
<protein>
    <submittedName>
        <fullName evidence="1">Uncharacterized protein</fullName>
    </submittedName>
</protein>
<name>X1JGL8_9ZZZZ</name>
<gene>
    <name evidence="1" type="ORF">S06H3_00492</name>
</gene>
<accession>X1JGL8</accession>
<reference evidence="1" key="1">
    <citation type="journal article" date="2014" name="Front. Microbiol.">
        <title>High frequency of phylogenetically diverse reductive dehalogenase-homologous genes in deep subseafloor sedimentary metagenomes.</title>
        <authorList>
            <person name="Kawai M."/>
            <person name="Futagami T."/>
            <person name="Toyoda A."/>
            <person name="Takaki Y."/>
            <person name="Nishi S."/>
            <person name="Hori S."/>
            <person name="Arai W."/>
            <person name="Tsubouchi T."/>
            <person name="Morono Y."/>
            <person name="Uchiyama I."/>
            <person name="Ito T."/>
            <person name="Fujiyama A."/>
            <person name="Inagaki F."/>
            <person name="Takami H."/>
        </authorList>
    </citation>
    <scope>NUCLEOTIDE SEQUENCE</scope>
    <source>
        <strain evidence="1">Expedition CK06-06</strain>
    </source>
</reference>
<evidence type="ECO:0000313" key="1">
    <source>
        <dbReference type="EMBL" id="GAH93147.1"/>
    </source>
</evidence>